<proteinExistence type="predicted"/>
<evidence type="ECO:0000313" key="1">
    <source>
        <dbReference type="EMBL" id="GAG94303.1"/>
    </source>
</evidence>
<gene>
    <name evidence="1" type="ORF">S01H4_50796</name>
</gene>
<evidence type="ECO:0008006" key="2">
    <source>
        <dbReference type="Google" id="ProtNLM"/>
    </source>
</evidence>
<reference evidence="1" key="1">
    <citation type="journal article" date="2014" name="Front. Microbiol.">
        <title>High frequency of phylogenetically diverse reductive dehalogenase-homologous genes in deep subseafloor sedimentary metagenomes.</title>
        <authorList>
            <person name="Kawai M."/>
            <person name="Futagami T."/>
            <person name="Toyoda A."/>
            <person name="Takaki Y."/>
            <person name="Nishi S."/>
            <person name="Hori S."/>
            <person name="Arai W."/>
            <person name="Tsubouchi T."/>
            <person name="Morono Y."/>
            <person name="Uchiyama I."/>
            <person name="Ito T."/>
            <person name="Fujiyama A."/>
            <person name="Inagaki F."/>
            <person name="Takami H."/>
        </authorList>
    </citation>
    <scope>NUCLEOTIDE SEQUENCE</scope>
    <source>
        <strain evidence="1">Expedition CK06-06</strain>
    </source>
</reference>
<feature type="non-terminal residue" evidence="1">
    <location>
        <position position="105"/>
    </location>
</feature>
<dbReference type="Gene3D" id="2.130.10.10">
    <property type="entry name" value="YVTN repeat-like/Quinoprotein amine dehydrogenase"/>
    <property type="match status" value="1"/>
</dbReference>
<comment type="caution">
    <text evidence="1">The sequence shown here is derived from an EMBL/GenBank/DDBJ whole genome shotgun (WGS) entry which is preliminary data.</text>
</comment>
<dbReference type="InterPro" id="IPR015943">
    <property type="entry name" value="WD40/YVTN_repeat-like_dom_sf"/>
</dbReference>
<dbReference type="EMBL" id="BART01028870">
    <property type="protein sequence ID" value="GAG94303.1"/>
    <property type="molecule type" value="Genomic_DNA"/>
</dbReference>
<protein>
    <recommendedName>
        <fullName evidence="2">Photosynthesis system II assembly factor Ycf48/Hcf136-like domain-containing protein</fullName>
    </recommendedName>
</protein>
<dbReference type="AlphaFoldDB" id="X1CDG7"/>
<organism evidence="1">
    <name type="scientific">marine sediment metagenome</name>
    <dbReference type="NCBI Taxonomy" id="412755"/>
    <lineage>
        <taxon>unclassified sequences</taxon>
        <taxon>metagenomes</taxon>
        <taxon>ecological metagenomes</taxon>
    </lineage>
</organism>
<sequence length="105" mass="11541">MKKLIIVFAVLTCFVSAQEHWDLVGFENANVKCIAQHPQDTSIMLISIADSIHRSSDGGHSWSFVTCFDMLPINNLTFNPLNGDTIFALVGNGSYSDGIYRSTDA</sequence>
<name>X1CDG7_9ZZZZ</name>
<dbReference type="SUPFAM" id="SSF110296">
    <property type="entry name" value="Oligoxyloglucan reducing end-specific cellobiohydrolase"/>
    <property type="match status" value="1"/>
</dbReference>
<accession>X1CDG7</accession>